<comment type="caution">
    <text evidence="2">The sequence shown here is derived from an EMBL/GenBank/DDBJ whole genome shotgun (WGS) entry which is preliminary data.</text>
</comment>
<keyword evidence="3" id="KW-1185">Reference proteome</keyword>
<gene>
    <name evidence="2" type="ORF">BCR33DRAFT_713218</name>
</gene>
<feature type="coiled-coil region" evidence="1">
    <location>
        <begin position="18"/>
        <end position="45"/>
    </location>
</feature>
<proteinExistence type="predicted"/>
<keyword evidence="1" id="KW-0175">Coiled coil</keyword>
<evidence type="ECO:0000256" key="1">
    <source>
        <dbReference type="SAM" id="Coils"/>
    </source>
</evidence>
<name>A0A1Y2CTT3_9FUNG</name>
<dbReference type="Proteomes" id="UP000193642">
    <property type="component" value="Unassembled WGS sequence"/>
</dbReference>
<protein>
    <submittedName>
        <fullName evidence="2">Uncharacterized protein</fullName>
    </submittedName>
</protein>
<reference evidence="2 3" key="1">
    <citation type="submission" date="2016-07" db="EMBL/GenBank/DDBJ databases">
        <title>Pervasive Adenine N6-methylation of Active Genes in Fungi.</title>
        <authorList>
            <consortium name="DOE Joint Genome Institute"/>
            <person name="Mondo S.J."/>
            <person name="Dannebaum R.O."/>
            <person name="Kuo R.C."/>
            <person name="Labutti K."/>
            <person name="Haridas S."/>
            <person name="Kuo A."/>
            <person name="Salamov A."/>
            <person name="Ahrendt S.R."/>
            <person name="Lipzen A."/>
            <person name="Sullivan W."/>
            <person name="Andreopoulos W.B."/>
            <person name="Clum A."/>
            <person name="Lindquist E."/>
            <person name="Daum C."/>
            <person name="Ramamoorthy G.K."/>
            <person name="Gryganskyi A."/>
            <person name="Culley D."/>
            <person name="Magnuson J.K."/>
            <person name="James T.Y."/>
            <person name="O'Malley M.A."/>
            <person name="Stajich J.E."/>
            <person name="Spatafora J.W."/>
            <person name="Visel A."/>
            <person name="Grigoriev I.V."/>
        </authorList>
    </citation>
    <scope>NUCLEOTIDE SEQUENCE [LARGE SCALE GENOMIC DNA]</scope>
    <source>
        <strain evidence="2 3">JEL800</strain>
    </source>
</reference>
<evidence type="ECO:0000313" key="3">
    <source>
        <dbReference type="Proteomes" id="UP000193642"/>
    </source>
</evidence>
<sequence>MAAVEEDGGDVRRRAEEANEVKLKIRSLEVQVDELKEQVRTELDKHCQSVIFCETW</sequence>
<dbReference type="AlphaFoldDB" id="A0A1Y2CTT3"/>
<evidence type="ECO:0000313" key="2">
    <source>
        <dbReference type="EMBL" id="ORY50402.1"/>
    </source>
</evidence>
<accession>A0A1Y2CTT3</accession>
<dbReference type="EMBL" id="MCGO01000007">
    <property type="protein sequence ID" value="ORY50402.1"/>
    <property type="molecule type" value="Genomic_DNA"/>
</dbReference>
<organism evidence="2 3">
    <name type="scientific">Rhizoclosmatium globosum</name>
    <dbReference type="NCBI Taxonomy" id="329046"/>
    <lineage>
        <taxon>Eukaryota</taxon>
        <taxon>Fungi</taxon>
        <taxon>Fungi incertae sedis</taxon>
        <taxon>Chytridiomycota</taxon>
        <taxon>Chytridiomycota incertae sedis</taxon>
        <taxon>Chytridiomycetes</taxon>
        <taxon>Chytridiales</taxon>
        <taxon>Chytriomycetaceae</taxon>
        <taxon>Rhizoclosmatium</taxon>
    </lineage>
</organism>